<feature type="domain" description="RNA polymerase sigma-70 region 2" evidence="5">
    <location>
        <begin position="50"/>
        <end position="116"/>
    </location>
</feature>
<dbReference type="InterPro" id="IPR013249">
    <property type="entry name" value="RNA_pol_sigma70_r4_t2"/>
</dbReference>
<evidence type="ECO:0000313" key="8">
    <source>
        <dbReference type="Proteomes" id="UP001596037"/>
    </source>
</evidence>
<dbReference type="Gene3D" id="1.10.1740.10">
    <property type="match status" value="1"/>
</dbReference>
<dbReference type="InterPro" id="IPR039425">
    <property type="entry name" value="RNA_pol_sigma-70-like"/>
</dbReference>
<dbReference type="Pfam" id="PF08281">
    <property type="entry name" value="Sigma70_r4_2"/>
    <property type="match status" value="1"/>
</dbReference>
<feature type="domain" description="RNA polymerase sigma factor 70 region 4 type 2" evidence="6">
    <location>
        <begin position="146"/>
        <end position="197"/>
    </location>
</feature>
<dbReference type="PANTHER" id="PTHR43133:SF32">
    <property type="entry name" value="BLR3042 PROTEIN"/>
    <property type="match status" value="1"/>
</dbReference>
<dbReference type="Pfam" id="PF04542">
    <property type="entry name" value="Sigma70_r2"/>
    <property type="match status" value="1"/>
</dbReference>
<evidence type="ECO:0000259" key="5">
    <source>
        <dbReference type="Pfam" id="PF04542"/>
    </source>
</evidence>
<comment type="caution">
    <text evidence="7">The sequence shown here is derived from an EMBL/GenBank/DDBJ whole genome shotgun (WGS) entry which is preliminary data.</text>
</comment>
<evidence type="ECO:0000256" key="2">
    <source>
        <dbReference type="ARBA" id="ARBA00023015"/>
    </source>
</evidence>
<organism evidence="7 8">
    <name type="scientific">Caenimonas terrae</name>
    <dbReference type="NCBI Taxonomy" id="696074"/>
    <lineage>
        <taxon>Bacteria</taxon>
        <taxon>Pseudomonadati</taxon>
        <taxon>Pseudomonadota</taxon>
        <taxon>Betaproteobacteria</taxon>
        <taxon>Burkholderiales</taxon>
        <taxon>Comamonadaceae</taxon>
        <taxon>Caenimonas</taxon>
    </lineage>
</organism>
<evidence type="ECO:0000256" key="4">
    <source>
        <dbReference type="ARBA" id="ARBA00023163"/>
    </source>
</evidence>
<keyword evidence="3" id="KW-0731">Sigma factor</keyword>
<accession>A0ABW0NJ48</accession>
<dbReference type="NCBIfam" id="TIGR02937">
    <property type="entry name" value="sigma70-ECF"/>
    <property type="match status" value="1"/>
</dbReference>
<protein>
    <submittedName>
        <fullName evidence="7">RNA polymerase sigma factor</fullName>
    </submittedName>
</protein>
<dbReference type="PANTHER" id="PTHR43133">
    <property type="entry name" value="RNA POLYMERASE ECF-TYPE SIGMA FACTO"/>
    <property type="match status" value="1"/>
</dbReference>
<dbReference type="InterPro" id="IPR014284">
    <property type="entry name" value="RNA_pol_sigma-70_dom"/>
</dbReference>
<proteinExistence type="inferred from homology"/>
<evidence type="ECO:0000256" key="1">
    <source>
        <dbReference type="ARBA" id="ARBA00010641"/>
    </source>
</evidence>
<dbReference type="InterPro" id="IPR007627">
    <property type="entry name" value="RNA_pol_sigma70_r2"/>
</dbReference>
<dbReference type="InterPro" id="IPR013325">
    <property type="entry name" value="RNA_pol_sigma_r2"/>
</dbReference>
<evidence type="ECO:0000259" key="6">
    <source>
        <dbReference type="Pfam" id="PF08281"/>
    </source>
</evidence>
<reference evidence="8" key="1">
    <citation type="journal article" date="2019" name="Int. J. Syst. Evol. Microbiol.">
        <title>The Global Catalogue of Microorganisms (GCM) 10K type strain sequencing project: providing services to taxonomists for standard genome sequencing and annotation.</title>
        <authorList>
            <consortium name="The Broad Institute Genomics Platform"/>
            <consortium name="The Broad Institute Genome Sequencing Center for Infectious Disease"/>
            <person name="Wu L."/>
            <person name="Ma J."/>
        </authorList>
    </citation>
    <scope>NUCLEOTIDE SEQUENCE [LARGE SCALE GENOMIC DNA]</scope>
    <source>
        <strain evidence="8">CCUG 57401</strain>
    </source>
</reference>
<dbReference type="InterPro" id="IPR036388">
    <property type="entry name" value="WH-like_DNA-bd_sf"/>
</dbReference>
<dbReference type="Gene3D" id="1.10.10.10">
    <property type="entry name" value="Winged helix-like DNA-binding domain superfamily/Winged helix DNA-binding domain"/>
    <property type="match status" value="1"/>
</dbReference>
<dbReference type="SUPFAM" id="SSF88659">
    <property type="entry name" value="Sigma3 and sigma4 domains of RNA polymerase sigma factors"/>
    <property type="match status" value="1"/>
</dbReference>
<dbReference type="EMBL" id="JBHSMF010000010">
    <property type="protein sequence ID" value="MFC5500082.1"/>
    <property type="molecule type" value="Genomic_DNA"/>
</dbReference>
<comment type="similarity">
    <text evidence="1">Belongs to the sigma-70 factor family. ECF subfamily.</text>
</comment>
<keyword evidence="8" id="KW-1185">Reference proteome</keyword>
<evidence type="ECO:0000313" key="7">
    <source>
        <dbReference type="EMBL" id="MFC5500082.1"/>
    </source>
</evidence>
<evidence type="ECO:0000256" key="3">
    <source>
        <dbReference type="ARBA" id="ARBA00023082"/>
    </source>
</evidence>
<dbReference type="SUPFAM" id="SSF88946">
    <property type="entry name" value="Sigma2 domain of RNA polymerase sigma factors"/>
    <property type="match status" value="1"/>
</dbReference>
<keyword evidence="2" id="KW-0805">Transcription regulation</keyword>
<dbReference type="InterPro" id="IPR013324">
    <property type="entry name" value="RNA_pol_sigma_r3/r4-like"/>
</dbReference>
<dbReference type="CDD" id="cd06171">
    <property type="entry name" value="Sigma70_r4"/>
    <property type="match status" value="1"/>
</dbReference>
<gene>
    <name evidence="7" type="ORF">ACFPOE_21240</name>
</gene>
<keyword evidence="4" id="KW-0804">Transcription</keyword>
<dbReference type="Proteomes" id="UP001596037">
    <property type="component" value="Unassembled WGS sequence"/>
</dbReference>
<sequence length="209" mass="23166">MHHSTAEETARPSLAATAAPVLADGRASDAADVHLIARVAAGDVGALETLYRAYHPRLTRFLSLMTPRRCVVEESLNDTMMAVWRCAQTYNHQSKVSTWIFAIAYRIVCKALRSQDVPVAEPDADERPSEVPGPERAHLQAENQAALGRALQALSHEQRNVIVLTYFHDLPYAEIAQIMDCPVGTVKTRMFHGIRQLRAQVTGQLGDWL</sequence>
<dbReference type="RefSeq" id="WP_376852326.1">
    <property type="nucleotide sequence ID" value="NZ_JBHSMF010000010.1"/>
</dbReference>
<name>A0ABW0NJ48_9BURK</name>